<dbReference type="PANTHER" id="PTHR28058:SF1">
    <property type="entry name" value="SMALL RIBOSOMAL SUBUNIT PROTEIN BS1M"/>
    <property type="match status" value="1"/>
</dbReference>
<dbReference type="STRING" id="50376.A0A517L0U2"/>
<dbReference type="EMBL" id="CP042187">
    <property type="protein sequence ID" value="QDS69249.1"/>
    <property type="molecule type" value="Genomic_DNA"/>
</dbReference>
<dbReference type="Proteomes" id="UP000316270">
    <property type="component" value="Chromosome 3"/>
</dbReference>
<organism evidence="2 3">
    <name type="scientific">Venturia effusa</name>
    <dbReference type="NCBI Taxonomy" id="50376"/>
    <lineage>
        <taxon>Eukaryota</taxon>
        <taxon>Fungi</taxon>
        <taxon>Dikarya</taxon>
        <taxon>Ascomycota</taxon>
        <taxon>Pezizomycotina</taxon>
        <taxon>Dothideomycetes</taxon>
        <taxon>Pleosporomycetidae</taxon>
        <taxon>Venturiales</taxon>
        <taxon>Venturiaceae</taxon>
        <taxon>Venturia</taxon>
    </lineage>
</organism>
<accession>A0A517L0U2</accession>
<keyword evidence="3" id="KW-1185">Reference proteome</keyword>
<proteinExistence type="predicted"/>
<name>A0A517L0U2_9PEZI</name>
<feature type="compositionally biased region" description="Basic and acidic residues" evidence="1">
    <location>
        <begin position="225"/>
        <end position="240"/>
    </location>
</feature>
<evidence type="ECO:0000313" key="2">
    <source>
        <dbReference type="EMBL" id="QDS69249.1"/>
    </source>
</evidence>
<gene>
    <name evidence="2" type="ORF">FKW77_001976</name>
</gene>
<dbReference type="AlphaFoldDB" id="A0A517L0U2"/>
<dbReference type="GO" id="GO:0005763">
    <property type="term" value="C:mitochondrial small ribosomal subunit"/>
    <property type="evidence" value="ECO:0007669"/>
    <property type="project" value="TreeGrafter"/>
</dbReference>
<dbReference type="GO" id="GO:0070124">
    <property type="term" value="P:mitochondrial translational initiation"/>
    <property type="evidence" value="ECO:0007669"/>
    <property type="project" value="TreeGrafter"/>
</dbReference>
<evidence type="ECO:0000313" key="3">
    <source>
        <dbReference type="Proteomes" id="UP000316270"/>
    </source>
</evidence>
<feature type="region of interest" description="Disordered" evidence="1">
    <location>
        <begin position="222"/>
        <end position="247"/>
    </location>
</feature>
<dbReference type="InterPro" id="IPR016712">
    <property type="entry name" value="Rbsml_bS1m-like"/>
</dbReference>
<dbReference type="GO" id="GO:0003735">
    <property type="term" value="F:structural constituent of ribosome"/>
    <property type="evidence" value="ECO:0007669"/>
    <property type="project" value="TreeGrafter"/>
</dbReference>
<dbReference type="Pfam" id="PF11709">
    <property type="entry name" value="Mit_ribos_Mrp51"/>
    <property type="match status" value="2"/>
</dbReference>
<dbReference type="PANTHER" id="PTHR28058">
    <property type="entry name" value="37S RIBOSOMAL PROTEIN MRP51, MITOCHONDRIAL"/>
    <property type="match status" value="1"/>
</dbReference>
<dbReference type="OrthoDB" id="3913595at2759"/>
<reference evidence="2 3" key="1">
    <citation type="submission" date="2019-07" db="EMBL/GenBank/DDBJ databases">
        <title>Finished genome of Venturia effusa.</title>
        <authorList>
            <person name="Young C.A."/>
            <person name="Cox M.P."/>
            <person name="Ganley A.R.D."/>
            <person name="David W.J."/>
        </authorList>
    </citation>
    <scope>NUCLEOTIDE SEQUENCE [LARGE SCALE GENOMIC DNA]</scope>
    <source>
        <strain evidence="3">albino</strain>
    </source>
</reference>
<evidence type="ECO:0000256" key="1">
    <source>
        <dbReference type="SAM" id="MobiDB-lite"/>
    </source>
</evidence>
<sequence>MSRHISPTAQLLRGSRLFSLPQPLPKPQVESPAPPLGHRTSDSCTAPFPTHQAISAPDSSIRRGDWGFKRALPVRDTGNEVKPFVRTAARLTAQDTIEHITDYEIASDLEKTWEKFQEMKIAMVRTDIKKRIGMENKSAFEPLYDYTDRASAPALGPNAEGTNARWKFSGPSIGDMTQRDFTDFIAKRLRGQRKEFDKVLRAEVLRVYLRNRRSEAQQAFQFTRTDGRRSEGHITGDGKNDFTSGPDGRVIPNIASIDTDDPASLANLSYMNWLCQLRIRASSSSTAEAVESFGSWDNYKTGMERAEKRQFTNCLGQRIAGGRPGYLSHLDDISSQHGRGNVKEMLLQELAKIDDQAYQRMLSQPDLDQLPKSDLPSSVLLKVVYFEQISAALRMAIPEQSYLSTMIEDLHSLPRQESMERIANVLIAEWDFLTMFKSRFETSYLNWLVSRRADTTVTSELNKLIREFLDIPGLKAEDVSGKSDKAAAGQFTTHPSGGLSYLKSNSYFDNHPILGPQSTRATFDARVISPRSNTSVGGKAYLGIGGFVAQETGPSDPDLASLNLLEDGGLKVPMEVPSASMSRWAAVKLQTQKPRSKDTNNIRLGHLEHATTATYKKQQQAEPFQGRLNRPLDALPSGVKREGAAISNLMNLLKVNNKEARADT</sequence>
<protein>
    <submittedName>
        <fullName evidence="2">Uncharacterized protein</fullName>
    </submittedName>
</protein>
<feature type="region of interest" description="Disordered" evidence="1">
    <location>
        <begin position="19"/>
        <end position="42"/>
    </location>
</feature>